<evidence type="ECO:0000313" key="2">
    <source>
        <dbReference type="Proteomes" id="UP001597389"/>
    </source>
</evidence>
<evidence type="ECO:0008006" key="3">
    <source>
        <dbReference type="Google" id="ProtNLM"/>
    </source>
</evidence>
<sequence>MTFLKKLTFASVTTATLALVGCDGDSATAEAQEQAAAAPVVRGLDPNEIANNPGGTPGFPYTLGRGDTIVFNPGAIDVNASDIQANPFLDEVPLGTFAAESSGIVRQTSSDTGALYFPVNENSFRLFYGTATNESPSTVSTQTTSFLEYSFEHRFEREADFEPNILQIYNSSSNPGSLQFVLNGGGLTSDRQRVQVEAISSFGVAAVVHPEIGLAVRRGRSITLGAVDSTNADLAGPNPVITGTYRITDRWQNVTSDGLSLVVDIFGNDIILNEVVEGTFELRLNSLQLTP</sequence>
<evidence type="ECO:0000313" key="1">
    <source>
        <dbReference type="EMBL" id="MFD2158091.1"/>
    </source>
</evidence>
<dbReference type="PROSITE" id="PS51257">
    <property type="entry name" value="PROKAR_LIPOPROTEIN"/>
    <property type="match status" value="1"/>
</dbReference>
<comment type="caution">
    <text evidence="1">The sequence shown here is derived from an EMBL/GenBank/DDBJ whole genome shotgun (WGS) entry which is preliminary data.</text>
</comment>
<name>A0ABW4Z8D7_9BACT</name>
<dbReference type="Proteomes" id="UP001597389">
    <property type="component" value="Unassembled WGS sequence"/>
</dbReference>
<organism evidence="1 2">
    <name type="scientific">Rubritalea tangerina</name>
    <dbReference type="NCBI Taxonomy" id="430798"/>
    <lineage>
        <taxon>Bacteria</taxon>
        <taxon>Pseudomonadati</taxon>
        <taxon>Verrucomicrobiota</taxon>
        <taxon>Verrucomicrobiia</taxon>
        <taxon>Verrucomicrobiales</taxon>
        <taxon>Rubritaleaceae</taxon>
        <taxon>Rubritalea</taxon>
    </lineage>
</organism>
<dbReference type="RefSeq" id="WP_377088857.1">
    <property type="nucleotide sequence ID" value="NZ_JBHSJL010000014.1"/>
</dbReference>
<accession>A0ABW4Z8D7</accession>
<proteinExistence type="predicted"/>
<keyword evidence="2" id="KW-1185">Reference proteome</keyword>
<dbReference type="EMBL" id="JBHUJB010000020">
    <property type="protein sequence ID" value="MFD2158091.1"/>
    <property type="molecule type" value="Genomic_DNA"/>
</dbReference>
<protein>
    <recommendedName>
        <fullName evidence="3">DUF4397 domain-containing protein</fullName>
    </recommendedName>
</protein>
<reference evidence="2" key="1">
    <citation type="journal article" date="2019" name="Int. J. Syst. Evol. Microbiol.">
        <title>The Global Catalogue of Microorganisms (GCM) 10K type strain sequencing project: providing services to taxonomists for standard genome sequencing and annotation.</title>
        <authorList>
            <consortium name="The Broad Institute Genomics Platform"/>
            <consortium name="The Broad Institute Genome Sequencing Center for Infectious Disease"/>
            <person name="Wu L."/>
            <person name="Ma J."/>
        </authorList>
    </citation>
    <scope>NUCLEOTIDE SEQUENCE [LARGE SCALE GENOMIC DNA]</scope>
    <source>
        <strain evidence="2">CCUG 57942</strain>
    </source>
</reference>
<gene>
    <name evidence="1" type="ORF">ACFSW8_04175</name>
</gene>